<accession>A0AAF5CZX1</accession>
<name>A0AAF5CZX1_STRER</name>
<feature type="domain" description="FHA" evidence="7">
    <location>
        <begin position="45"/>
        <end position="97"/>
    </location>
</feature>
<dbReference type="Pfam" id="PF00498">
    <property type="entry name" value="FHA"/>
    <property type="match status" value="1"/>
</dbReference>
<keyword evidence="6" id="KW-0539">Nucleus</keyword>
<evidence type="ECO:0000256" key="2">
    <source>
        <dbReference type="ARBA" id="ARBA00005726"/>
    </source>
</evidence>
<proteinExistence type="inferred from homology"/>
<dbReference type="Proteomes" id="UP000035681">
    <property type="component" value="Unplaced"/>
</dbReference>
<dbReference type="InterPro" id="IPR006942">
    <property type="entry name" value="TH1"/>
</dbReference>
<dbReference type="PROSITE" id="PS50006">
    <property type="entry name" value="FHA_DOMAIN"/>
    <property type="match status" value="1"/>
</dbReference>
<dbReference type="InterPro" id="IPR000253">
    <property type="entry name" value="FHA_dom"/>
</dbReference>
<reference evidence="9" key="1">
    <citation type="submission" date="2024-02" db="UniProtKB">
        <authorList>
            <consortium name="WormBaseParasite"/>
        </authorList>
    </citation>
    <scope>IDENTIFICATION</scope>
</reference>
<protein>
    <submittedName>
        <fullName evidence="9">Negative elongation factor C/D</fullName>
    </submittedName>
</protein>
<evidence type="ECO:0000256" key="5">
    <source>
        <dbReference type="ARBA" id="ARBA00023163"/>
    </source>
</evidence>
<dbReference type="GO" id="GO:0034244">
    <property type="term" value="P:negative regulation of transcription elongation by RNA polymerase II"/>
    <property type="evidence" value="ECO:0007669"/>
    <property type="project" value="TreeGrafter"/>
</dbReference>
<dbReference type="CDD" id="cd22674">
    <property type="entry name" value="FHA_PPP1R8"/>
    <property type="match status" value="1"/>
</dbReference>
<dbReference type="AlphaFoldDB" id="A0AAF5CZX1"/>
<dbReference type="GO" id="GO:0003723">
    <property type="term" value="F:RNA binding"/>
    <property type="evidence" value="ECO:0007669"/>
    <property type="project" value="TreeGrafter"/>
</dbReference>
<dbReference type="SMART" id="SM00240">
    <property type="entry name" value="FHA"/>
    <property type="match status" value="1"/>
</dbReference>
<dbReference type="PANTHER" id="PTHR12144">
    <property type="entry name" value="NEGATIVE ELONGATION FACTOR D"/>
    <property type="match status" value="1"/>
</dbReference>
<evidence type="ECO:0000256" key="3">
    <source>
        <dbReference type="ARBA" id="ARBA00022491"/>
    </source>
</evidence>
<dbReference type="Gene3D" id="2.60.200.20">
    <property type="match status" value="1"/>
</dbReference>
<dbReference type="SUPFAM" id="SSF49879">
    <property type="entry name" value="SMAD/FHA domain"/>
    <property type="match status" value="1"/>
</dbReference>
<evidence type="ECO:0000256" key="6">
    <source>
        <dbReference type="ARBA" id="ARBA00023242"/>
    </source>
</evidence>
<evidence type="ECO:0000259" key="7">
    <source>
        <dbReference type="PROSITE" id="PS50006"/>
    </source>
</evidence>
<evidence type="ECO:0000313" key="9">
    <source>
        <dbReference type="WBParaSite" id="TCONS_00004337.p1"/>
    </source>
</evidence>
<dbReference type="Pfam" id="PF04858">
    <property type="entry name" value="TH1"/>
    <property type="match status" value="1"/>
</dbReference>
<dbReference type="WBParaSite" id="TCONS_00004337.p1">
    <property type="protein sequence ID" value="TCONS_00004337.p1"/>
    <property type="gene ID" value="XLOC_001653"/>
</dbReference>
<comment type="similarity">
    <text evidence="2">Belongs to the NELF-D family.</text>
</comment>
<keyword evidence="3" id="KW-0678">Repressor</keyword>
<organism evidence="8 9">
    <name type="scientific">Strongyloides stercoralis</name>
    <name type="common">Threadworm</name>
    <dbReference type="NCBI Taxonomy" id="6248"/>
    <lineage>
        <taxon>Eukaryota</taxon>
        <taxon>Metazoa</taxon>
        <taxon>Ecdysozoa</taxon>
        <taxon>Nematoda</taxon>
        <taxon>Chromadorea</taxon>
        <taxon>Rhabditida</taxon>
        <taxon>Tylenchina</taxon>
        <taxon>Panagrolaimomorpha</taxon>
        <taxon>Strongyloidoidea</taxon>
        <taxon>Strongyloididae</taxon>
        <taxon>Strongyloides</taxon>
    </lineage>
</organism>
<keyword evidence="4" id="KW-0805">Transcription regulation</keyword>
<evidence type="ECO:0000256" key="1">
    <source>
        <dbReference type="ARBA" id="ARBA00004123"/>
    </source>
</evidence>
<evidence type="ECO:0000313" key="8">
    <source>
        <dbReference type="Proteomes" id="UP000035681"/>
    </source>
</evidence>
<evidence type="ECO:0000256" key="4">
    <source>
        <dbReference type="ARBA" id="ARBA00023015"/>
    </source>
</evidence>
<sequence length="918" mass="105273">MTKENPYPDYVIPSWHGEPPQGMHLDVIKDDNLIQKIMVDEKHFYYFGRNPEQVDIVVEHTSCSRVHSVLIYHQALKRFALVDLKSSHGTYCGKVKLEPFTPMFINVNDSFHFGASTRHFVIREKPKETIIKMPEEGDENAVNAAEEQLACLTEYNTTLNRKKQIINISDEDCKKKKKKRGKVNFYEEEIILNIDEFDEKIGKFRNMAVSFVVSNKNKGNSINESNNKYENKITGIKRKIGTGDFLNHSDKKNRLGFKSETLGNMLLNTAPNLDDQDYGPTLEDLEPFEKKKKYAKEAWPGKKPENESGLFLTNNHTECDIILMEENGHNEKNNVGNNIDDRNIISITREALSLPDAILQPNIEEIVDAYISHGGTEDEVFDMLSGSFEGTLQMANELACLLTDITYERLDTSDSRLKKKSQKKKTKNEDNVSSISPEVGEIVIDAVKKVLIKNFNPDVADKIIESNQGDVAVNIVNSLTNNESWRPVVYKLIQEHPNSSLLSVCLKFISQLGYHNEICNIPMATNQLDIFSRIVSSSLTKLIQSHENGPGTEEYDKAFEEFVKIAAFGEHSYIFTTSLLLNLINSNDGRKKSTLRHIFEELNIYCYNNDYDYTVSTISIINNTINPISNDIITAYQTMIRKKNVNPTDILTLYNAYSSSNPPPIHFLRDIVFMDLLINVIFTKDISLNIKNHRHTYVYLLAYSSCVVEKINETKRIHYKQELEPLIEEINKFLKIIDNSEDFGIVFNTLEELIKQPLIATGCLQYIKSSITSHKYAVEPNTSHYVLIDEIGSIHINLRDRVFQTLNLIFSHVSSLPNESAEVIIQKQKYIIHRYIHLLSTGYCIPVIRHLEKMYKTNQMDVSLMRLFAIEVIELISGPYSQEFSQTFLPILLNTDIFHDDIFDKMNLNCLIEEMESV</sequence>
<dbReference type="InterPro" id="IPR008984">
    <property type="entry name" value="SMAD_FHA_dom_sf"/>
</dbReference>
<dbReference type="FunFam" id="2.60.200.20:FF:000019">
    <property type="entry name" value="Nuclear inhibitor of protein phosphatase"/>
    <property type="match status" value="1"/>
</dbReference>
<comment type="subcellular location">
    <subcellularLocation>
        <location evidence="1">Nucleus</location>
    </subcellularLocation>
</comment>
<keyword evidence="8" id="KW-1185">Reference proteome</keyword>
<keyword evidence="5" id="KW-0804">Transcription</keyword>
<dbReference type="PANTHER" id="PTHR12144:SF0">
    <property type="entry name" value="NEGATIVE ELONGATION FACTOR C_D"/>
    <property type="match status" value="1"/>
</dbReference>
<dbReference type="GO" id="GO:0032021">
    <property type="term" value="C:NELF complex"/>
    <property type="evidence" value="ECO:0007669"/>
    <property type="project" value="TreeGrafter"/>
</dbReference>